<evidence type="ECO:0000313" key="1">
    <source>
        <dbReference type="EMBL" id="EDP23861.1"/>
    </source>
</evidence>
<dbReference type="AlphaFoldDB" id="A8SNG7"/>
<reference evidence="1 2" key="2">
    <citation type="submission" date="2007-09" db="EMBL/GenBank/DDBJ databases">
        <authorList>
            <person name="Fulton L."/>
            <person name="Clifton S."/>
            <person name="Fulton B."/>
            <person name="Xu J."/>
            <person name="Minx P."/>
            <person name="Pepin K.H."/>
            <person name="Johnson M."/>
            <person name="Thiruvilangam P."/>
            <person name="Bhonagiri V."/>
            <person name="Nash W.E."/>
            <person name="Mardis E.R."/>
            <person name="Wilson R.K."/>
        </authorList>
    </citation>
    <scope>NUCLEOTIDE SEQUENCE [LARGE SCALE GENOMIC DNA]</scope>
    <source>
        <strain evidence="1 2">ATCC 33270</strain>
    </source>
</reference>
<gene>
    <name evidence="1" type="ORF">PEPMIC_01667</name>
</gene>
<sequence>MILSYNILKKNKKCVIIFLLYLENFRLKAVNIFKFLESYCLVKNNILKY</sequence>
<dbReference type="Proteomes" id="UP000003162">
    <property type="component" value="Unassembled WGS sequence"/>
</dbReference>
<dbReference type="EMBL" id="ABEE02000017">
    <property type="protein sequence ID" value="EDP23861.1"/>
    <property type="molecule type" value="Genomic_DNA"/>
</dbReference>
<comment type="caution">
    <text evidence="1">The sequence shown here is derived from an EMBL/GenBank/DDBJ whole genome shotgun (WGS) entry which is preliminary data.</text>
</comment>
<organism evidence="1 2">
    <name type="scientific">Parvimonas micra ATCC 33270</name>
    <dbReference type="NCBI Taxonomy" id="411465"/>
    <lineage>
        <taxon>Bacteria</taxon>
        <taxon>Bacillati</taxon>
        <taxon>Bacillota</taxon>
        <taxon>Tissierellia</taxon>
        <taxon>Tissierellales</taxon>
        <taxon>Peptoniphilaceae</taxon>
        <taxon>Parvimonas</taxon>
    </lineage>
</organism>
<dbReference type="HOGENOM" id="CLU_3138776_0_0_9"/>
<accession>A8SNG7</accession>
<reference evidence="1 2" key="1">
    <citation type="submission" date="2007-09" db="EMBL/GenBank/DDBJ databases">
        <title>Draft genome sequence of Peptostreptococcus micros (ATCC 33270).</title>
        <authorList>
            <person name="Sudarsanam P."/>
            <person name="Ley R."/>
            <person name="Guruge J."/>
            <person name="Turnbaugh P.J."/>
            <person name="Mahowald M."/>
            <person name="Liep D."/>
            <person name="Gordon J."/>
        </authorList>
    </citation>
    <scope>NUCLEOTIDE SEQUENCE [LARGE SCALE GENOMIC DNA]</scope>
    <source>
        <strain evidence="1 2">ATCC 33270</strain>
    </source>
</reference>
<name>A8SNG7_9FIRM</name>
<proteinExistence type="predicted"/>
<evidence type="ECO:0000313" key="2">
    <source>
        <dbReference type="Proteomes" id="UP000003162"/>
    </source>
</evidence>
<protein>
    <submittedName>
        <fullName evidence="1">Uncharacterized protein</fullName>
    </submittedName>
</protein>